<dbReference type="Proteomes" id="UP000616151">
    <property type="component" value="Unassembled WGS sequence"/>
</dbReference>
<proteinExistence type="predicted"/>
<evidence type="ECO:0000313" key="1">
    <source>
        <dbReference type="EMBL" id="MBK1866784.1"/>
    </source>
</evidence>
<evidence type="ECO:0000313" key="2">
    <source>
        <dbReference type="Proteomes" id="UP000616151"/>
    </source>
</evidence>
<gene>
    <name evidence="1" type="ORF">JHL16_10505</name>
</gene>
<comment type="caution">
    <text evidence="1">The sequence shown here is derived from an EMBL/GenBank/DDBJ whole genome shotgun (WGS) entry which is preliminary data.</text>
</comment>
<organism evidence="1 2">
    <name type="scientific">Taklimakanibacter albus</name>
    <dbReference type="NCBI Taxonomy" id="2800327"/>
    <lineage>
        <taxon>Bacteria</taxon>
        <taxon>Pseudomonadati</taxon>
        <taxon>Pseudomonadota</taxon>
        <taxon>Alphaproteobacteria</taxon>
        <taxon>Hyphomicrobiales</taxon>
        <taxon>Aestuariivirgaceae</taxon>
        <taxon>Taklimakanibacter</taxon>
    </lineage>
</organism>
<reference evidence="1" key="1">
    <citation type="submission" date="2021-01" db="EMBL/GenBank/DDBJ databases">
        <authorList>
            <person name="Sun Q."/>
        </authorList>
    </citation>
    <scope>NUCLEOTIDE SEQUENCE</scope>
    <source>
        <strain evidence="1">YIM B02566</strain>
    </source>
</reference>
<accession>A0ACC5R2B0</accession>
<dbReference type="EMBL" id="JAENHL010000006">
    <property type="protein sequence ID" value="MBK1866784.1"/>
    <property type="molecule type" value="Genomic_DNA"/>
</dbReference>
<sequence>MKTNPSDLLLTAIAPAIWGSTYIVTTEFLAGFSPMTVAMLRALPAGLLLLLIGRQLPSGIWWLRAFILGALNISIFLSLLFVAAYRLPGGVAATVASVQPLFAIFLAALLLGSPVRLLAIVAALIGIGGVALLVLAPHAALDPAGVAAGLAAAAAMALGSILTRKWRPPVPLLTFTAWQLTAGGLLLVPVVLLFDPVIPMPTTANLLGLAWLGLIGGALTYALWFRGIGRLEATVASSLLFLSPLTAVLLGWVFLDQALSLSQMAGIVLVIGSIWLS</sequence>
<keyword evidence="2" id="KW-1185">Reference proteome</keyword>
<name>A0ACC5R2B0_9HYPH</name>
<protein>
    <submittedName>
        <fullName evidence="1">EamA family transporter</fullName>
    </submittedName>
</protein>